<dbReference type="SUPFAM" id="SSF56349">
    <property type="entry name" value="DNA breaking-rejoining enzymes"/>
    <property type="match status" value="1"/>
</dbReference>
<dbReference type="Gene3D" id="1.10.443.10">
    <property type="entry name" value="Intergrase catalytic core"/>
    <property type="match status" value="1"/>
</dbReference>
<dbReference type="PANTHER" id="PTHR30349:SF41">
    <property type="entry name" value="INTEGRASE_RECOMBINASE PROTEIN MJ0367-RELATED"/>
    <property type="match status" value="1"/>
</dbReference>
<protein>
    <submittedName>
        <fullName evidence="5">Site-specific integrase</fullName>
    </submittedName>
</protein>
<dbReference type="AlphaFoldDB" id="A0A926I5G9"/>
<dbReference type="PROSITE" id="PS51898">
    <property type="entry name" value="TYR_RECOMBINASE"/>
    <property type="match status" value="1"/>
</dbReference>
<dbReference type="GO" id="GO:0003677">
    <property type="term" value="F:DNA binding"/>
    <property type="evidence" value="ECO:0007669"/>
    <property type="project" value="UniProtKB-KW"/>
</dbReference>
<evidence type="ECO:0000259" key="4">
    <source>
        <dbReference type="PROSITE" id="PS51898"/>
    </source>
</evidence>
<dbReference type="PANTHER" id="PTHR30349">
    <property type="entry name" value="PHAGE INTEGRASE-RELATED"/>
    <property type="match status" value="1"/>
</dbReference>
<organism evidence="5 6">
    <name type="scientific">Fumia xinanensis</name>
    <dbReference type="NCBI Taxonomy" id="2763659"/>
    <lineage>
        <taxon>Bacteria</taxon>
        <taxon>Bacillati</taxon>
        <taxon>Bacillota</taxon>
        <taxon>Clostridia</taxon>
        <taxon>Eubacteriales</taxon>
        <taxon>Oscillospiraceae</taxon>
        <taxon>Fumia</taxon>
    </lineage>
</organism>
<gene>
    <name evidence="5" type="ORF">H8710_02100</name>
</gene>
<keyword evidence="6" id="KW-1185">Reference proteome</keyword>
<keyword evidence="3" id="KW-0233">DNA recombination</keyword>
<dbReference type="InterPro" id="IPR002104">
    <property type="entry name" value="Integrase_catalytic"/>
</dbReference>
<name>A0A926I5G9_9FIRM</name>
<dbReference type="CDD" id="cd01189">
    <property type="entry name" value="INT_ICEBs1_C_like"/>
    <property type="match status" value="1"/>
</dbReference>
<dbReference type="InterPro" id="IPR050090">
    <property type="entry name" value="Tyrosine_recombinase_XerCD"/>
</dbReference>
<dbReference type="InterPro" id="IPR011010">
    <property type="entry name" value="DNA_brk_join_enz"/>
</dbReference>
<dbReference type="InterPro" id="IPR013762">
    <property type="entry name" value="Integrase-like_cat_sf"/>
</dbReference>
<evidence type="ECO:0000256" key="1">
    <source>
        <dbReference type="ARBA" id="ARBA00008857"/>
    </source>
</evidence>
<dbReference type="RefSeq" id="WP_249293752.1">
    <property type="nucleotide sequence ID" value="NZ_JACRSV010000001.1"/>
</dbReference>
<dbReference type="GO" id="GO:0015074">
    <property type="term" value="P:DNA integration"/>
    <property type="evidence" value="ECO:0007669"/>
    <property type="project" value="InterPro"/>
</dbReference>
<sequence>MGRRTNTAVWLEKYNRWQINVQKDGVRRTFTSSKPGRAGQREANKKADDWLDDNIDLTSTRVSVLFDKYVEMLKLTTSESNWGKIESMGRVWFKPAIGHKKIVSLTEQDFQNILNKAYSKGLSKKTLLNMKSTITSFMKFCRKNKVTTAFFEDLTIPKGARTKEKQILQPKDLETLFSTDTTILNGKRKFDDYIYAYRFEVLTGLRPGELIGLRWSDIQDDMIYVSRSINIRGEETKGKNENAIRHFALTPTAKKVLEAQKSISSSESVFDISNMQHYYKRWKKYCRANGLPELSLYEIRHTFVSIAKNLSDGQVKPLVGHSVNMDTFGIYGHELNGELQKTASDLESIFESILG</sequence>
<evidence type="ECO:0000313" key="5">
    <source>
        <dbReference type="EMBL" id="MBC8558855.1"/>
    </source>
</evidence>
<dbReference type="InterPro" id="IPR010998">
    <property type="entry name" value="Integrase_recombinase_N"/>
</dbReference>
<evidence type="ECO:0000313" key="6">
    <source>
        <dbReference type="Proteomes" id="UP000610760"/>
    </source>
</evidence>
<feature type="domain" description="Tyr recombinase" evidence="4">
    <location>
        <begin position="163"/>
        <end position="344"/>
    </location>
</feature>
<proteinExistence type="inferred from homology"/>
<reference evidence="5" key="1">
    <citation type="submission" date="2020-08" db="EMBL/GenBank/DDBJ databases">
        <title>Genome public.</title>
        <authorList>
            <person name="Liu C."/>
            <person name="Sun Q."/>
        </authorList>
    </citation>
    <scope>NUCLEOTIDE SEQUENCE</scope>
    <source>
        <strain evidence="5">NSJ-33</strain>
    </source>
</reference>
<evidence type="ECO:0000256" key="3">
    <source>
        <dbReference type="ARBA" id="ARBA00023172"/>
    </source>
</evidence>
<dbReference type="Proteomes" id="UP000610760">
    <property type="component" value="Unassembled WGS sequence"/>
</dbReference>
<accession>A0A926I5G9</accession>
<comment type="caution">
    <text evidence="5">The sequence shown here is derived from an EMBL/GenBank/DDBJ whole genome shotgun (WGS) entry which is preliminary data.</text>
</comment>
<comment type="similarity">
    <text evidence="1">Belongs to the 'phage' integrase family.</text>
</comment>
<dbReference type="EMBL" id="JACRSV010000001">
    <property type="protein sequence ID" value="MBC8558855.1"/>
    <property type="molecule type" value="Genomic_DNA"/>
</dbReference>
<evidence type="ECO:0000256" key="2">
    <source>
        <dbReference type="ARBA" id="ARBA00023125"/>
    </source>
</evidence>
<keyword evidence="2" id="KW-0238">DNA-binding</keyword>
<dbReference type="Gene3D" id="1.10.150.130">
    <property type="match status" value="1"/>
</dbReference>
<dbReference type="GO" id="GO:0006310">
    <property type="term" value="P:DNA recombination"/>
    <property type="evidence" value="ECO:0007669"/>
    <property type="project" value="UniProtKB-KW"/>
</dbReference>
<dbReference type="Pfam" id="PF00589">
    <property type="entry name" value="Phage_integrase"/>
    <property type="match status" value="1"/>
</dbReference>